<protein>
    <submittedName>
        <fullName evidence="2">KLLA0B07865p</fullName>
    </submittedName>
</protein>
<evidence type="ECO:0000313" key="3">
    <source>
        <dbReference type="Proteomes" id="UP000000598"/>
    </source>
</evidence>
<dbReference type="InterPro" id="IPR036047">
    <property type="entry name" value="F-box-like_dom_sf"/>
</dbReference>
<dbReference type="PaxDb" id="284590-Q6CW09"/>
<evidence type="ECO:0000313" key="2">
    <source>
        <dbReference type="EMBL" id="CAH02273.1"/>
    </source>
</evidence>
<evidence type="ECO:0000259" key="1">
    <source>
        <dbReference type="PROSITE" id="PS50181"/>
    </source>
</evidence>
<sequence length="580" mass="68902">MVQLLNLPEELIYRIAELLPAQDVFNFATTCSQLCENMGRNKQLWLRKSNEEWFYLEESYRHCFQNLLLFESECNIVNEDYMEYFAKRKRLERQVSDDIDRMTELGFSREYWEIFYKHVLNYDIVPYLVKIDSKYPVTELNAKDKISFSFLTAMRHNMVFKAMEKYSSCEEHLDSYENQLLLPLAAMDSSFFSLIDKRILFYNKCHRLLNRKMKNLEKIKKISPTLVVKQAIETLMRVMEETYLLKESQQGTIEEYFLPRVYSGESDPNELIIICILQEFARQLDIKITVANGALVIPDSLSPQGVTYLILRKKTYHQFEYQFLTEATFKDLINDMNGVQDGGAIVDFETATMKLSARDIYTEFLMYISQSEESAVVRYNEICQDPKLSSATYPISKFGIDPDEISFFGTFRKVCQLYETRDIRRHDFDVIERKFRRSMFRWYPMDLAINFHSIKTDRTKEDFLSTSLQQYLFEPYSVPLRRNEIIGKFVKRNENDHPSLVTNYDIRSERDCFELLAHDGKKYVLFAEVDSLSIVHYNVDDPEYHEFLTINKKQRLDYLFRQTSTEDNVLVLQLMDKLHT</sequence>
<dbReference type="STRING" id="284590.Q6CW09"/>
<dbReference type="EMBL" id="CR382122">
    <property type="protein sequence ID" value="CAH02273.1"/>
    <property type="molecule type" value="Genomic_DNA"/>
</dbReference>
<name>Q6CW09_KLULA</name>
<feature type="domain" description="F-box" evidence="1">
    <location>
        <begin position="1"/>
        <end position="48"/>
    </location>
</feature>
<dbReference type="SUPFAM" id="SSF81383">
    <property type="entry name" value="F-box domain"/>
    <property type="match status" value="1"/>
</dbReference>
<gene>
    <name evidence="2" type="ORF">KLLA0_B07865g</name>
</gene>
<dbReference type="HOGENOM" id="CLU_470147_0_0_1"/>
<dbReference type="PROSITE" id="PS50181">
    <property type="entry name" value="FBOX"/>
    <property type="match status" value="1"/>
</dbReference>
<dbReference type="Proteomes" id="UP000000598">
    <property type="component" value="Chromosome B"/>
</dbReference>
<keyword evidence="3" id="KW-1185">Reference proteome</keyword>
<proteinExistence type="predicted"/>
<dbReference type="Pfam" id="PF00646">
    <property type="entry name" value="F-box"/>
    <property type="match status" value="1"/>
</dbReference>
<reference evidence="2 3" key="1">
    <citation type="journal article" date="2004" name="Nature">
        <title>Genome evolution in yeasts.</title>
        <authorList>
            <consortium name="Genolevures"/>
            <person name="Dujon B."/>
            <person name="Sherman D."/>
            <person name="Fischer G."/>
            <person name="Durrens P."/>
            <person name="Casaregola S."/>
            <person name="Lafontaine I."/>
            <person name="de Montigny J."/>
            <person name="Marck C."/>
            <person name="Neuveglise C."/>
            <person name="Talla E."/>
            <person name="Goffard N."/>
            <person name="Frangeul L."/>
            <person name="Aigle M."/>
            <person name="Anthouard V."/>
            <person name="Babour A."/>
            <person name="Barbe V."/>
            <person name="Barnay S."/>
            <person name="Blanchin S."/>
            <person name="Beckerich J.M."/>
            <person name="Beyne E."/>
            <person name="Bleykasten C."/>
            <person name="Boisrame A."/>
            <person name="Boyer J."/>
            <person name="Cattolico L."/>
            <person name="Confanioleri F."/>
            <person name="de Daruvar A."/>
            <person name="Despons L."/>
            <person name="Fabre E."/>
            <person name="Fairhead C."/>
            <person name="Ferry-Dumazet H."/>
            <person name="Groppi A."/>
            <person name="Hantraye F."/>
            <person name="Hennequin C."/>
            <person name="Jauniaux N."/>
            <person name="Joyet P."/>
            <person name="Kachouri R."/>
            <person name="Kerrest A."/>
            <person name="Koszul R."/>
            <person name="Lemaire M."/>
            <person name="Lesur I."/>
            <person name="Ma L."/>
            <person name="Muller H."/>
            <person name="Nicaud J.M."/>
            <person name="Nikolski M."/>
            <person name="Oztas S."/>
            <person name="Ozier-Kalogeropoulos O."/>
            <person name="Pellenz S."/>
            <person name="Potier S."/>
            <person name="Richard G.F."/>
            <person name="Straub M.L."/>
            <person name="Suleau A."/>
            <person name="Swennene D."/>
            <person name="Tekaia F."/>
            <person name="Wesolowski-Louvel M."/>
            <person name="Westhof E."/>
            <person name="Wirth B."/>
            <person name="Zeniou-Meyer M."/>
            <person name="Zivanovic I."/>
            <person name="Bolotin-Fukuhara M."/>
            <person name="Thierry A."/>
            <person name="Bouchier C."/>
            <person name="Caudron B."/>
            <person name="Scarpelli C."/>
            <person name="Gaillardin C."/>
            <person name="Weissenbach J."/>
            <person name="Wincker P."/>
            <person name="Souciet J.L."/>
        </authorList>
    </citation>
    <scope>NUCLEOTIDE SEQUENCE [LARGE SCALE GENOMIC DNA]</scope>
    <source>
        <strain evidence="3">ATCC 8585 / CBS 2359 / DSM 70799 / NBRC 1267 / NRRL Y-1140 / WM37</strain>
    </source>
</reference>
<dbReference type="InterPro" id="IPR001810">
    <property type="entry name" value="F-box_dom"/>
</dbReference>
<dbReference type="FunCoup" id="Q6CW09">
    <property type="interactions" value="90"/>
</dbReference>
<dbReference type="KEGG" id="kla:KLLA0_B07865g"/>
<dbReference type="InParanoid" id="Q6CW09"/>
<accession>Q6CW09</accession>
<dbReference type="AlphaFoldDB" id="Q6CW09"/>
<organism evidence="2 3">
    <name type="scientific">Kluyveromyces lactis (strain ATCC 8585 / CBS 2359 / DSM 70799 / NBRC 1267 / NRRL Y-1140 / WM37)</name>
    <name type="common">Yeast</name>
    <name type="synonym">Candida sphaerica</name>
    <dbReference type="NCBI Taxonomy" id="284590"/>
    <lineage>
        <taxon>Eukaryota</taxon>
        <taxon>Fungi</taxon>
        <taxon>Dikarya</taxon>
        <taxon>Ascomycota</taxon>
        <taxon>Saccharomycotina</taxon>
        <taxon>Saccharomycetes</taxon>
        <taxon>Saccharomycetales</taxon>
        <taxon>Saccharomycetaceae</taxon>
        <taxon>Kluyveromyces</taxon>
    </lineage>
</organism>